<sequence length="148" mass="17405">MLMMTLTIIMTMYFYKAKFMCYMLIIMIINSTIMVATKIKSSPIPQIMFLTLIGGLMIIFLYLTSITWTHKNHYNYKINPLISYTLVPTIIILPMMIKPLINNKIILLNNNLMMFSVSLFILLTMILVIIIKIHMKANSPFRRKTKMW</sequence>
<protein>
    <submittedName>
        <fullName evidence="2">NADH dehydrogenase subunit 6</fullName>
    </submittedName>
</protein>
<evidence type="ECO:0000313" key="2">
    <source>
        <dbReference type="EMBL" id="QNV11881.1"/>
    </source>
</evidence>
<proteinExistence type="predicted"/>
<keyword evidence="1" id="KW-0472">Membrane</keyword>
<keyword evidence="1" id="KW-1133">Transmembrane helix</keyword>
<dbReference type="AlphaFoldDB" id="A0A7L7S148"/>
<reference evidence="2" key="1">
    <citation type="submission" date="2020-08" db="EMBL/GenBank/DDBJ databases">
        <title>DNAmark Project.</title>
        <authorList>
            <person name="Leerhoei F."/>
        </authorList>
    </citation>
    <scope>NUCLEOTIDE SEQUENCE</scope>
    <source>
        <strain evidence="2">DM716</strain>
    </source>
</reference>
<organism evidence="2">
    <name type="scientific">Mutilla europaea</name>
    <dbReference type="NCBI Taxonomy" id="2749339"/>
    <lineage>
        <taxon>Eukaryota</taxon>
        <taxon>Metazoa</taxon>
        <taxon>Ecdysozoa</taxon>
        <taxon>Arthropoda</taxon>
        <taxon>Hexapoda</taxon>
        <taxon>Insecta</taxon>
        <taxon>Pterygota</taxon>
        <taxon>Neoptera</taxon>
        <taxon>Endopterygota</taxon>
        <taxon>Hymenoptera</taxon>
        <taxon>Apocrita</taxon>
        <taxon>Aculeata</taxon>
        <taxon>Pompiloidea</taxon>
        <taxon>Mutillidae</taxon>
        <taxon>Mutillinae</taxon>
        <taxon>Mutilla</taxon>
    </lineage>
</organism>
<evidence type="ECO:0000256" key="1">
    <source>
        <dbReference type="SAM" id="Phobius"/>
    </source>
</evidence>
<feature type="transmembrane region" description="Helical" evidence="1">
    <location>
        <begin position="21"/>
        <end position="41"/>
    </location>
</feature>
<name>A0A7L7S148_9HYME</name>
<accession>A0A7L7S148</accession>
<gene>
    <name evidence="2" type="primary">ND6</name>
</gene>
<geneLocation type="mitochondrion" evidence="2"/>
<feature type="transmembrane region" description="Helical" evidence="1">
    <location>
        <begin position="113"/>
        <end position="133"/>
    </location>
</feature>
<dbReference type="EMBL" id="MT862411">
    <property type="protein sequence ID" value="QNV11881.1"/>
    <property type="molecule type" value="Genomic_DNA"/>
</dbReference>
<keyword evidence="2" id="KW-0496">Mitochondrion</keyword>
<keyword evidence="1" id="KW-0812">Transmembrane</keyword>
<feature type="transmembrane region" description="Helical" evidence="1">
    <location>
        <begin position="81"/>
        <end position="101"/>
    </location>
</feature>
<feature type="transmembrane region" description="Helical" evidence="1">
    <location>
        <begin position="47"/>
        <end position="69"/>
    </location>
</feature>